<reference evidence="6 7" key="1">
    <citation type="journal article" date="2019" name="Int. J. Syst. Evol. Microbiol.">
        <title>The Global Catalogue of Microorganisms (GCM) 10K type strain sequencing project: providing services to taxonomists for standard genome sequencing and annotation.</title>
        <authorList>
            <consortium name="The Broad Institute Genomics Platform"/>
            <consortium name="The Broad Institute Genome Sequencing Center for Infectious Disease"/>
            <person name="Wu L."/>
            <person name="Ma J."/>
        </authorList>
    </citation>
    <scope>NUCLEOTIDE SEQUENCE [LARGE SCALE GENOMIC DNA]</scope>
    <source>
        <strain evidence="6 7">JCM 3106</strain>
    </source>
</reference>
<evidence type="ECO:0000256" key="3">
    <source>
        <dbReference type="ARBA" id="ARBA00022723"/>
    </source>
</evidence>
<sequence>MDDLLDTTAARRWIDTFVERFRSAREELTDLDRRSGDGDFGTNVDTALDRVAAALEKARPAGPGEVFGAVSRAFLHTGGTSGPLFGMWFRELSHALAGGPSAGTGALAAGVAEGTAAVRRLGGAAVGDKTMVDALVPAAEALRAAAGEGLGVAAGLRRAARAARAGAESTRGLRARRGRASYVGEAAQDVLDPGAVLVALFFEAAGTGHGPLPAPGKVIVTVAPTGGSLTREDDPAVPTQPEEIAEDVRRCHDAGAAVAALHARRADDQATCDPAIYRRINALVRERCDVVINNSTGGGVNGDMIGPVVDGQGEVVWEQRLRGLDGGAEMCTLDAMTFVACVGDREILMRTPPSRGRLLARMMRERGVKPEWEAFSPVHVAQEVTTLIAAGHDDPPYFVSLILGLDRIFQGAMPYSPRTLQSMVDLLPDGCLFSVGAAGADQHAAVTQSLLLGGHVRVGLEDNRYLPGGEPGTNVRFVENVVRIIHSLGLEPATPAEARAMLGLPSAAA</sequence>
<dbReference type="PANTHER" id="PTHR37418:SF2">
    <property type="entry name" value="3-KETO-5-AMINOHEXANOATE CLEAVAGE ENZYME"/>
    <property type="match status" value="1"/>
</dbReference>
<dbReference type="InterPro" id="IPR008567">
    <property type="entry name" value="BKACE"/>
</dbReference>
<dbReference type="Gene3D" id="1.25.40.340">
    <property type="match status" value="1"/>
</dbReference>
<dbReference type="EMBL" id="BAAAWD010000003">
    <property type="protein sequence ID" value="GAA2988848.1"/>
    <property type="molecule type" value="Genomic_DNA"/>
</dbReference>
<dbReference type="Pfam" id="PF05853">
    <property type="entry name" value="BKACE"/>
    <property type="match status" value="1"/>
</dbReference>
<feature type="domain" description="DhaL" evidence="5">
    <location>
        <begin position="8"/>
        <end position="207"/>
    </location>
</feature>
<evidence type="ECO:0000256" key="2">
    <source>
        <dbReference type="ARBA" id="ARBA00022679"/>
    </source>
</evidence>
<keyword evidence="7" id="KW-1185">Reference proteome</keyword>
<evidence type="ECO:0000259" key="5">
    <source>
        <dbReference type="PROSITE" id="PS51480"/>
    </source>
</evidence>
<dbReference type="InterPro" id="IPR013785">
    <property type="entry name" value="Aldolase_TIM"/>
</dbReference>
<dbReference type="SUPFAM" id="SSF101473">
    <property type="entry name" value="DhaL-like"/>
    <property type="match status" value="1"/>
</dbReference>
<proteinExistence type="predicted"/>
<dbReference type="RefSeq" id="WP_344887838.1">
    <property type="nucleotide sequence ID" value="NZ_BAAAWD010000003.1"/>
</dbReference>
<comment type="cofactor">
    <cofactor evidence="1">
        <name>Zn(2+)</name>
        <dbReference type="ChEBI" id="CHEBI:29105"/>
    </cofactor>
</comment>
<dbReference type="PROSITE" id="PS51480">
    <property type="entry name" value="DHAL"/>
    <property type="match status" value="1"/>
</dbReference>
<accession>A0ABN3XSN5</accession>
<organism evidence="6 7">
    <name type="scientific">Streptosporangium longisporum</name>
    <dbReference type="NCBI Taxonomy" id="46187"/>
    <lineage>
        <taxon>Bacteria</taxon>
        <taxon>Bacillati</taxon>
        <taxon>Actinomycetota</taxon>
        <taxon>Actinomycetes</taxon>
        <taxon>Streptosporangiales</taxon>
        <taxon>Streptosporangiaceae</taxon>
        <taxon>Streptosporangium</taxon>
    </lineage>
</organism>
<dbReference type="InterPro" id="IPR004007">
    <property type="entry name" value="DhaL_dom"/>
</dbReference>
<protein>
    <recommendedName>
        <fullName evidence="5">DhaL domain-containing protein</fullName>
    </recommendedName>
</protein>
<keyword evidence="4" id="KW-0862">Zinc</keyword>
<dbReference type="PANTHER" id="PTHR37418">
    <property type="entry name" value="3-KETO-5-AMINOHEXANOATE CLEAVAGE ENZYME-RELATED"/>
    <property type="match status" value="1"/>
</dbReference>
<keyword evidence="2" id="KW-0808">Transferase</keyword>
<gene>
    <name evidence="6" type="ORF">GCM10017559_05950</name>
</gene>
<dbReference type="Pfam" id="PF02734">
    <property type="entry name" value="Dak2"/>
    <property type="match status" value="1"/>
</dbReference>
<name>A0ABN3XSN5_9ACTN</name>
<dbReference type="Gene3D" id="3.20.20.70">
    <property type="entry name" value="Aldolase class I"/>
    <property type="match status" value="1"/>
</dbReference>
<dbReference type="InterPro" id="IPR036117">
    <property type="entry name" value="DhaL_dom_sf"/>
</dbReference>
<dbReference type="InterPro" id="IPR012737">
    <property type="entry name" value="DhaK_L_YcgS"/>
</dbReference>
<dbReference type="SMART" id="SM01120">
    <property type="entry name" value="Dak2"/>
    <property type="match status" value="1"/>
</dbReference>
<keyword evidence="3" id="KW-0479">Metal-binding</keyword>
<evidence type="ECO:0000256" key="4">
    <source>
        <dbReference type="ARBA" id="ARBA00022833"/>
    </source>
</evidence>
<dbReference type="NCBIfam" id="TIGR02365">
    <property type="entry name" value="dha_L_ycgS"/>
    <property type="match status" value="1"/>
</dbReference>
<evidence type="ECO:0000313" key="6">
    <source>
        <dbReference type="EMBL" id="GAA2988848.1"/>
    </source>
</evidence>
<dbReference type="Proteomes" id="UP001499930">
    <property type="component" value="Unassembled WGS sequence"/>
</dbReference>
<evidence type="ECO:0000256" key="1">
    <source>
        <dbReference type="ARBA" id="ARBA00001947"/>
    </source>
</evidence>
<comment type="caution">
    <text evidence="6">The sequence shown here is derived from an EMBL/GenBank/DDBJ whole genome shotgun (WGS) entry which is preliminary data.</text>
</comment>
<evidence type="ECO:0000313" key="7">
    <source>
        <dbReference type="Proteomes" id="UP001499930"/>
    </source>
</evidence>